<dbReference type="EMBL" id="MU274913">
    <property type="protein sequence ID" value="KAI0088680.1"/>
    <property type="molecule type" value="Genomic_DNA"/>
</dbReference>
<organism evidence="1 2">
    <name type="scientific">Irpex rosettiformis</name>
    <dbReference type="NCBI Taxonomy" id="378272"/>
    <lineage>
        <taxon>Eukaryota</taxon>
        <taxon>Fungi</taxon>
        <taxon>Dikarya</taxon>
        <taxon>Basidiomycota</taxon>
        <taxon>Agaricomycotina</taxon>
        <taxon>Agaricomycetes</taxon>
        <taxon>Polyporales</taxon>
        <taxon>Irpicaceae</taxon>
        <taxon>Irpex</taxon>
    </lineage>
</organism>
<dbReference type="Proteomes" id="UP001055072">
    <property type="component" value="Unassembled WGS sequence"/>
</dbReference>
<name>A0ACB8U333_9APHY</name>
<evidence type="ECO:0000313" key="2">
    <source>
        <dbReference type="Proteomes" id="UP001055072"/>
    </source>
</evidence>
<comment type="caution">
    <text evidence="1">The sequence shown here is derived from an EMBL/GenBank/DDBJ whole genome shotgun (WGS) entry which is preliminary data.</text>
</comment>
<accession>A0ACB8U333</accession>
<proteinExistence type="predicted"/>
<protein>
    <submittedName>
        <fullName evidence="1">Uncharacterized protein</fullName>
    </submittedName>
</protein>
<sequence>MTAEVYVQSPVEALPTFPSAFAQTEPSLHETRPYHKRNRLSSFLRGLKHNVVQPKADKKLATAYAALNYIYCEIENIRTRHAPQIQVQEQALKGRKRYTKLDVIADECIVYDAQYRNLKTRLDAYRSWSLGSTPEGEELHREICVLYNTIATLKETFAQTEGSIFSQPRRSPYSGIRGHSTYRAQDV</sequence>
<keyword evidence="2" id="KW-1185">Reference proteome</keyword>
<reference evidence="1" key="1">
    <citation type="journal article" date="2021" name="Environ. Microbiol.">
        <title>Gene family expansions and transcriptome signatures uncover fungal adaptations to wood decay.</title>
        <authorList>
            <person name="Hage H."/>
            <person name="Miyauchi S."/>
            <person name="Viragh M."/>
            <person name="Drula E."/>
            <person name="Min B."/>
            <person name="Chaduli D."/>
            <person name="Navarro D."/>
            <person name="Favel A."/>
            <person name="Norest M."/>
            <person name="Lesage-Meessen L."/>
            <person name="Balint B."/>
            <person name="Merenyi Z."/>
            <person name="de Eugenio L."/>
            <person name="Morin E."/>
            <person name="Martinez A.T."/>
            <person name="Baldrian P."/>
            <person name="Stursova M."/>
            <person name="Martinez M.J."/>
            <person name="Novotny C."/>
            <person name="Magnuson J.K."/>
            <person name="Spatafora J.W."/>
            <person name="Maurice S."/>
            <person name="Pangilinan J."/>
            <person name="Andreopoulos W."/>
            <person name="LaButti K."/>
            <person name="Hundley H."/>
            <person name="Na H."/>
            <person name="Kuo A."/>
            <person name="Barry K."/>
            <person name="Lipzen A."/>
            <person name="Henrissat B."/>
            <person name="Riley R."/>
            <person name="Ahrendt S."/>
            <person name="Nagy L.G."/>
            <person name="Grigoriev I.V."/>
            <person name="Martin F."/>
            <person name="Rosso M.N."/>
        </authorList>
    </citation>
    <scope>NUCLEOTIDE SEQUENCE</scope>
    <source>
        <strain evidence="1">CBS 384.51</strain>
    </source>
</reference>
<evidence type="ECO:0000313" key="1">
    <source>
        <dbReference type="EMBL" id="KAI0088680.1"/>
    </source>
</evidence>
<gene>
    <name evidence="1" type="ORF">BDY19DRAFT_949204</name>
</gene>